<feature type="compositionally biased region" description="Basic and acidic residues" evidence="1">
    <location>
        <begin position="56"/>
        <end position="76"/>
    </location>
</feature>
<protein>
    <submittedName>
        <fullName evidence="2">Uncharacterized protein</fullName>
    </submittedName>
</protein>
<reference evidence="2 3" key="1">
    <citation type="submission" date="2014-06" db="EMBL/GenBank/DDBJ databases">
        <authorList>
            <person name="Swart Estienne"/>
        </authorList>
    </citation>
    <scope>NUCLEOTIDE SEQUENCE [LARGE SCALE GENOMIC DNA]</scope>
    <source>
        <strain evidence="2 3">130c</strain>
    </source>
</reference>
<name>A0A078AQL2_STYLE</name>
<feature type="region of interest" description="Disordered" evidence="1">
    <location>
        <begin position="56"/>
        <end position="77"/>
    </location>
</feature>
<evidence type="ECO:0000313" key="3">
    <source>
        <dbReference type="Proteomes" id="UP000039865"/>
    </source>
</evidence>
<organism evidence="2 3">
    <name type="scientific">Stylonychia lemnae</name>
    <name type="common">Ciliate</name>
    <dbReference type="NCBI Taxonomy" id="5949"/>
    <lineage>
        <taxon>Eukaryota</taxon>
        <taxon>Sar</taxon>
        <taxon>Alveolata</taxon>
        <taxon>Ciliophora</taxon>
        <taxon>Intramacronucleata</taxon>
        <taxon>Spirotrichea</taxon>
        <taxon>Stichotrichia</taxon>
        <taxon>Sporadotrichida</taxon>
        <taxon>Oxytrichidae</taxon>
        <taxon>Stylonychinae</taxon>
        <taxon>Stylonychia</taxon>
    </lineage>
</organism>
<proteinExistence type="predicted"/>
<evidence type="ECO:0000256" key="1">
    <source>
        <dbReference type="SAM" id="MobiDB-lite"/>
    </source>
</evidence>
<keyword evidence="3" id="KW-1185">Reference proteome</keyword>
<evidence type="ECO:0000313" key="2">
    <source>
        <dbReference type="EMBL" id="CDW83203.1"/>
    </source>
</evidence>
<accession>A0A078AQL2</accession>
<dbReference type="InParanoid" id="A0A078AQL2"/>
<sequence>MRNQIQITFNSHNQHLQPFNKEIYLNHINLSKVDESIRLLNIQQQIIMNRYQINKESNKHSQDRIRSNDSSLKRDQSQNLTFENEASVEYGSPNKQGILKQIQQNQSHLKSQPMSGKLRSRNNNIFSNRANDYGIINTEMIIKSSGLIYQTERENIQKSFRDLNFIKELNKSVLKTDINSVEQLSTSMKNGSSSYVQNNSSENNQDSSFFRLSDSTLCKSMKNLQHLRSQHFQYSTNLKVENRHQIYIRKNTNKNKSQDKQASNGGAMNTRIHTKRSKNLPFLELKNAQKLYFQPRKGSTKFQRNNNSLQISQPKVLNEDKTPTKVYSNQGIAKQIRITPLNMTVSKISIKQRINNNIPNITIQEPQAQANTISDKLLAGKDSLITITQI</sequence>
<gene>
    <name evidence="2" type="primary">Contig16888.g17987</name>
    <name evidence="2" type="ORF">STYLEM_12245</name>
</gene>
<dbReference type="Proteomes" id="UP000039865">
    <property type="component" value="Unassembled WGS sequence"/>
</dbReference>
<dbReference type="EMBL" id="CCKQ01011634">
    <property type="protein sequence ID" value="CDW83203.1"/>
    <property type="molecule type" value="Genomic_DNA"/>
</dbReference>
<dbReference type="AlphaFoldDB" id="A0A078AQL2"/>